<dbReference type="InterPro" id="IPR010634">
    <property type="entry name" value="DUF1223"/>
</dbReference>
<dbReference type="AlphaFoldDB" id="A0A371RIR1"/>
<name>A0A371RIR1_9PROT</name>
<comment type="caution">
    <text evidence="2">The sequence shown here is derived from an EMBL/GenBank/DDBJ whole genome shotgun (WGS) entry which is preliminary data.</text>
</comment>
<accession>A0A371RIR1</accession>
<keyword evidence="1" id="KW-0732">Signal</keyword>
<dbReference type="PANTHER" id="PTHR36057:SF1">
    <property type="entry name" value="LIPOPROTEIN LIPID ATTACHMENT SITE-LIKE PROTEIN, PUTATIVE (DUF1223)-RELATED"/>
    <property type="match status" value="1"/>
</dbReference>
<evidence type="ECO:0000313" key="2">
    <source>
        <dbReference type="EMBL" id="RFB05334.1"/>
    </source>
</evidence>
<dbReference type="EMBL" id="QUQO01000001">
    <property type="protein sequence ID" value="RFB05334.1"/>
    <property type="molecule type" value="Genomic_DNA"/>
</dbReference>
<feature type="chain" id="PRO_5017068159" evidence="1">
    <location>
        <begin position="23"/>
        <end position="237"/>
    </location>
</feature>
<proteinExistence type="predicted"/>
<reference evidence="2 3" key="1">
    <citation type="submission" date="2018-08" db="EMBL/GenBank/DDBJ databases">
        <title>Parvularcula sp. SM1705, isolated from surface water of the South Sea China.</title>
        <authorList>
            <person name="Sun L."/>
        </authorList>
    </citation>
    <scope>NUCLEOTIDE SEQUENCE [LARGE SCALE GENOMIC DNA]</scope>
    <source>
        <strain evidence="2 3">SM1705</strain>
    </source>
</reference>
<dbReference type="Pfam" id="PF06764">
    <property type="entry name" value="DUF1223"/>
    <property type="match status" value="1"/>
</dbReference>
<evidence type="ECO:0000313" key="3">
    <source>
        <dbReference type="Proteomes" id="UP000264589"/>
    </source>
</evidence>
<dbReference type="InParanoid" id="A0A371RIR1"/>
<gene>
    <name evidence="2" type="ORF">DX908_08740</name>
</gene>
<sequence>MSMLRLVPFGLLATFLSAPAMGAAPSDRPVLAELFTSQSCSSCPPAEALFHELADDPSLVTLEWHVDYWDDLVYGRYGVWKDPWSDAAFTERQRRYNAEIRGTRAVYTPQAVIGGTAEVNGARRSAVYGAVRNISASDASLSFTRVESDRLAVTAISAEPAEGWVAYFVRDIENEVPRGENHGRELGGRHVVRKLVPLGKVRGEVTYQIALPEEGMGCAVIIQAPGPGPVHAAAYCP</sequence>
<evidence type="ECO:0000256" key="1">
    <source>
        <dbReference type="SAM" id="SignalP"/>
    </source>
</evidence>
<feature type="signal peptide" evidence="1">
    <location>
        <begin position="1"/>
        <end position="22"/>
    </location>
</feature>
<dbReference type="SUPFAM" id="SSF52833">
    <property type="entry name" value="Thioredoxin-like"/>
    <property type="match status" value="1"/>
</dbReference>
<dbReference type="InterPro" id="IPR036249">
    <property type="entry name" value="Thioredoxin-like_sf"/>
</dbReference>
<dbReference type="PANTHER" id="PTHR36057">
    <property type="match status" value="1"/>
</dbReference>
<dbReference type="Proteomes" id="UP000264589">
    <property type="component" value="Unassembled WGS sequence"/>
</dbReference>
<keyword evidence="3" id="KW-1185">Reference proteome</keyword>
<protein>
    <submittedName>
        <fullName evidence="2">DUF1223 domain-containing protein</fullName>
    </submittedName>
</protein>
<organism evidence="2 3">
    <name type="scientific">Parvularcula marina</name>
    <dbReference type="NCBI Taxonomy" id="2292771"/>
    <lineage>
        <taxon>Bacteria</taxon>
        <taxon>Pseudomonadati</taxon>
        <taxon>Pseudomonadota</taxon>
        <taxon>Alphaproteobacteria</taxon>
        <taxon>Parvularculales</taxon>
        <taxon>Parvularculaceae</taxon>
        <taxon>Parvularcula</taxon>
    </lineage>
</organism>